<evidence type="ECO:0000256" key="13">
    <source>
        <dbReference type="HAMAP-Rule" id="MF_00309"/>
    </source>
</evidence>
<dbReference type="CDD" id="cd18119">
    <property type="entry name" value="ATP-synt_V_A-type_alpha_N"/>
    <property type="match status" value="1"/>
</dbReference>
<reference evidence="16" key="1">
    <citation type="submission" date="2017-02" db="EMBL/GenBank/DDBJ databases">
        <title>Comparative genomics and description of representatives of a novel lineage of planctomycetes thriving in anoxic sediments.</title>
        <authorList>
            <person name="Spring S."/>
            <person name="Bunk B."/>
            <person name="Sproer C."/>
            <person name="Klenk H.-P."/>
        </authorList>
    </citation>
    <scope>NUCLEOTIDE SEQUENCE [LARGE SCALE GENOMIC DNA]</scope>
    <source>
        <strain evidence="16">L21-RPul-D3</strain>
    </source>
</reference>
<dbReference type="Gene3D" id="2.40.30.20">
    <property type="match status" value="1"/>
</dbReference>
<dbReference type="PANTHER" id="PTHR43607:SF1">
    <property type="entry name" value="H(+)-TRANSPORTING TWO-SECTOR ATPASE"/>
    <property type="match status" value="1"/>
</dbReference>
<evidence type="ECO:0000313" key="16">
    <source>
        <dbReference type="Proteomes" id="UP000188273"/>
    </source>
</evidence>
<evidence type="ECO:0000256" key="4">
    <source>
        <dbReference type="ARBA" id="ARBA00022448"/>
    </source>
</evidence>
<dbReference type="PANTHER" id="PTHR43607">
    <property type="entry name" value="V-TYPE PROTON ATPASE CATALYTIC SUBUNIT A"/>
    <property type="match status" value="1"/>
</dbReference>
<dbReference type="HAMAP" id="MF_00309">
    <property type="entry name" value="ATP_synth_A_arch"/>
    <property type="match status" value="1"/>
</dbReference>
<evidence type="ECO:0000256" key="9">
    <source>
        <dbReference type="ARBA" id="ARBA00023065"/>
    </source>
</evidence>
<dbReference type="FunFam" id="2.40.30.20:FF:000002">
    <property type="entry name" value="V-type proton ATPase catalytic subunit A"/>
    <property type="match status" value="1"/>
</dbReference>
<keyword evidence="10 13" id="KW-0066">ATP synthesis</keyword>
<dbReference type="InterPro" id="IPR004100">
    <property type="entry name" value="ATPase_F1/V1/A1_a/bsu_N"/>
</dbReference>
<dbReference type="EMBL" id="CP019633">
    <property type="protein sequence ID" value="AQQ08685.1"/>
    <property type="molecule type" value="Genomic_DNA"/>
</dbReference>
<dbReference type="AlphaFoldDB" id="A0A1Q2HN51"/>
<dbReference type="GO" id="GO:0046933">
    <property type="term" value="F:proton-transporting ATP synthase activity, rotational mechanism"/>
    <property type="evidence" value="ECO:0007669"/>
    <property type="project" value="UniProtKB-UniRule"/>
</dbReference>
<evidence type="ECO:0000259" key="14">
    <source>
        <dbReference type="PROSITE" id="PS50206"/>
    </source>
</evidence>
<proteinExistence type="inferred from homology"/>
<dbReference type="InterPro" id="IPR000194">
    <property type="entry name" value="ATPase_F1/V1/A1_a/bsu_nucl-bd"/>
</dbReference>
<dbReference type="KEGG" id="pbu:L21SP3_00474"/>
<keyword evidence="7 13" id="KW-0067">ATP-binding</keyword>
<keyword evidence="15" id="KW-0378">Hydrolase</keyword>
<comment type="similarity">
    <text evidence="1 13">Belongs to the ATPase alpha/beta chains family.</text>
</comment>
<dbReference type="InterPro" id="IPR027417">
    <property type="entry name" value="P-loop_NTPase"/>
</dbReference>
<dbReference type="InterPro" id="IPR023366">
    <property type="entry name" value="ATP_synth_asu-like_sf"/>
</dbReference>
<dbReference type="InterPro" id="IPR031686">
    <property type="entry name" value="ATP-synth_a_Xtn"/>
</dbReference>
<dbReference type="GO" id="GO:0042777">
    <property type="term" value="P:proton motive force-driven plasma membrane ATP synthesis"/>
    <property type="evidence" value="ECO:0007669"/>
    <property type="project" value="UniProtKB-UniRule"/>
</dbReference>
<evidence type="ECO:0000256" key="7">
    <source>
        <dbReference type="ARBA" id="ARBA00022840"/>
    </source>
</evidence>
<dbReference type="InterPro" id="IPR036121">
    <property type="entry name" value="ATPase_F1/V1/A1_a/bsu_N_sf"/>
</dbReference>
<dbReference type="InterPro" id="IPR001763">
    <property type="entry name" value="Rhodanese-like_dom"/>
</dbReference>
<dbReference type="InterPro" id="IPR020003">
    <property type="entry name" value="ATPase_a/bsu_AS"/>
</dbReference>
<dbReference type="FunFam" id="2.40.50.100:FF:000008">
    <property type="entry name" value="V-type proton ATPase catalytic subunit A"/>
    <property type="match status" value="1"/>
</dbReference>
<dbReference type="Pfam" id="PF16886">
    <property type="entry name" value="ATP-synt_ab_Xtn"/>
    <property type="match status" value="1"/>
</dbReference>
<dbReference type="Pfam" id="PF00006">
    <property type="entry name" value="ATP-synt_ab"/>
    <property type="match status" value="1"/>
</dbReference>
<comment type="function">
    <text evidence="12 13">Produces ATP from ADP in the presence of a proton gradient across the membrane. The V-type alpha chain is a catalytic subunit.</text>
</comment>
<dbReference type="CDD" id="cd01134">
    <property type="entry name" value="V_A-ATPase_A"/>
    <property type="match status" value="1"/>
</dbReference>
<evidence type="ECO:0000256" key="5">
    <source>
        <dbReference type="ARBA" id="ARBA00022741"/>
    </source>
</evidence>
<feature type="binding site" evidence="13">
    <location>
        <begin position="235"/>
        <end position="242"/>
    </location>
    <ligand>
        <name>ATP</name>
        <dbReference type="ChEBI" id="CHEBI:30616"/>
    </ligand>
</feature>
<dbReference type="STRING" id="1940790.L21SP3_00474"/>
<dbReference type="PROSITE" id="PS00152">
    <property type="entry name" value="ATPASE_ALPHA_BETA"/>
    <property type="match status" value="1"/>
</dbReference>
<keyword evidence="16" id="KW-1185">Reference proteome</keyword>
<comment type="catalytic activity">
    <reaction evidence="13">
        <text>ATP + H2O + 4 H(+)(in) = ADP + phosphate + 5 H(+)(out)</text>
        <dbReference type="Rhea" id="RHEA:57720"/>
        <dbReference type="ChEBI" id="CHEBI:15377"/>
        <dbReference type="ChEBI" id="CHEBI:15378"/>
        <dbReference type="ChEBI" id="CHEBI:30616"/>
        <dbReference type="ChEBI" id="CHEBI:43474"/>
        <dbReference type="ChEBI" id="CHEBI:456216"/>
        <dbReference type="EC" id="7.1.2.2"/>
    </reaction>
</comment>
<keyword evidence="8 13" id="KW-1278">Translocase</keyword>
<feature type="domain" description="Rhodanese" evidence="14">
    <location>
        <begin position="317"/>
        <end position="346"/>
    </location>
</feature>
<dbReference type="InterPro" id="IPR022878">
    <property type="entry name" value="V-ATPase_asu"/>
</dbReference>
<dbReference type="Gene3D" id="3.40.50.300">
    <property type="entry name" value="P-loop containing nucleotide triphosphate hydrolases"/>
    <property type="match status" value="1"/>
</dbReference>
<dbReference type="PROSITE" id="PS50206">
    <property type="entry name" value="RHODANESE_3"/>
    <property type="match status" value="1"/>
</dbReference>
<dbReference type="RefSeq" id="WP_077539164.1">
    <property type="nucleotide sequence ID" value="NZ_CP019633.1"/>
</dbReference>
<keyword evidence="5 13" id="KW-0547">Nucleotide-binding</keyword>
<sequence length="593" mass="64855">MTELGQGRVIKVAGPVVTAEGMTGAKMYDVVRVGNANLIGEIVELHSGKANVQVYEDTVGVGPGEPVVNTGSPLSVELGPGLITNIYDGIQRPLRDLYESEGAFIQRGNDTPGLDRETKWQFDASMNEGDEVSEGDIIGTVQESSLLEHKIMVPQGVSGKLESISSGEYTVTDTVAQVKTEAGKTVNISLMQECPVRSPRKSRQRLTPDRVMVSGQRVIDTFFPIGVGGTACVPGPFGTGKTVVQHQLAKWIDAEVVVYVGCGERGNEMTDVLTEFPELKDPKSGKPLMERVVLIANTSDMPVAAREASVYTGITIAEYFRDMGYKVALMADSTSRWAEAMREISTRLEEMPAEEGYPAYLGSRIASFYERAGRIQCLGSPDREGALSIIGAVSPPGGDLSDSVVQATLHVVKVFWSLQSSLAQQRHFPAIDWLTSYSFYKEYLGKSFDDEQVAEEMMEMINTFMSLLEKEAGLLEIVRLVGAEAISSADRVSLETAKTVREDFLHQNAFHSVDTYTSLEKQYEMLKTILHLHNVSLEALNSGADIDEVVAAGVKEDIARSKYTPEDELDKFAQIREKIDEQVGSLKKEQVNA</sequence>
<evidence type="ECO:0000256" key="1">
    <source>
        <dbReference type="ARBA" id="ARBA00008936"/>
    </source>
</evidence>
<dbReference type="GO" id="GO:0045259">
    <property type="term" value="C:proton-transporting ATP synthase complex"/>
    <property type="evidence" value="ECO:0007669"/>
    <property type="project" value="UniProtKB-ARBA"/>
</dbReference>
<evidence type="ECO:0000256" key="12">
    <source>
        <dbReference type="ARBA" id="ARBA00054855"/>
    </source>
</evidence>
<dbReference type="OrthoDB" id="9803053at2"/>
<dbReference type="InterPro" id="IPR055190">
    <property type="entry name" value="ATP-synt_VA_C"/>
</dbReference>
<dbReference type="Gene3D" id="1.10.1140.10">
    <property type="entry name" value="Bovine Mitochondrial F1-atpase, Atp Synthase Beta Chain, Chain D, domain 3"/>
    <property type="match status" value="1"/>
</dbReference>
<evidence type="ECO:0000256" key="3">
    <source>
        <dbReference type="ARBA" id="ARBA00018003"/>
    </source>
</evidence>
<dbReference type="SUPFAM" id="SSF50615">
    <property type="entry name" value="N-terminal domain of alpha and beta subunits of F1 ATP synthase"/>
    <property type="match status" value="1"/>
</dbReference>
<dbReference type="GO" id="GO:0005524">
    <property type="term" value="F:ATP binding"/>
    <property type="evidence" value="ECO:0007669"/>
    <property type="project" value="UniProtKB-UniRule"/>
</dbReference>
<evidence type="ECO:0000256" key="11">
    <source>
        <dbReference type="ARBA" id="ARBA00031719"/>
    </source>
</evidence>
<dbReference type="InterPro" id="IPR024034">
    <property type="entry name" value="ATPase_F1/V1_b/a_C"/>
</dbReference>
<dbReference type="EC" id="7.1.2.2" evidence="2 13"/>
<dbReference type="GO" id="GO:0046961">
    <property type="term" value="F:proton-transporting ATPase activity, rotational mechanism"/>
    <property type="evidence" value="ECO:0007669"/>
    <property type="project" value="InterPro"/>
</dbReference>
<keyword evidence="9 13" id="KW-0406">Ion transport</keyword>
<dbReference type="GO" id="GO:0016787">
    <property type="term" value="F:hydrolase activity"/>
    <property type="evidence" value="ECO:0007669"/>
    <property type="project" value="UniProtKB-KW"/>
</dbReference>
<keyword evidence="4 13" id="KW-0813">Transport</keyword>
<keyword evidence="6 13" id="KW-0375">Hydrogen ion transport</keyword>
<evidence type="ECO:0000313" key="15">
    <source>
        <dbReference type="EMBL" id="AQQ08685.1"/>
    </source>
</evidence>
<dbReference type="SUPFAM" id="SSF47917">
    <property type="entry name" value="C-terminal domain of alpha and beta subunits of F1 ATP synthase"/>
    <property type="match status" value="1"/>
</dbReference>
<gene>
    <name evidence="15" type="primary">ntpA</name>
    <name evidence="13" type="synonym">atpA</name>
    <name evidence="15" type="ORF">L21SP3_00474</name>
</gene>
<accession>A0A1Q2HN51</accession>
<evidence type="ECO:0000256" key="2">
    <source>
        <dbReference type="ARBA" id="ARBA00012473"/>
    </source>
</evidence>
<dbReference type="Gene3D" id="2.40.50.100">
    <property type="match status" value="1"/>
</dbReference>
<dbReference type="Pfam" id="PF22919">
    <property type="entry name" value="ATP-synt_VA_C"/>
    <property type="match status" value="1"/>
</dbReference>
<protein>
    <recommendedName>
        <fullName evidence="3 13">V-type ATP synthase alpha chain</fullName>
        <ecNumber evidence="2 13">7.1.2.2</ecNumber>
    </recommendedName>
    <alternativeName>
        <fullName evidence="11 13">V-ATPase subunit A</fullName>
    </alternativeName>
</protein>
<dbReference type="NCBIfam" id="NF003220">
    <property type="entry name" value="PRK04192.1"/>
    <property type="match status" value="1"/>
</dbReference>
<organism evidence="15 16">
    <name type="scientific">Sedimentisphaera cyanobacteriorum</name>
    <dbReference type="NCBI Taxonomy" id="1940790"/>
    <lineage>
        <taxon>Bacteria</taxon>
        <taxon>Pseudomonadati</taxon>
        <taxon>Planctomycetota</taxon>
        <taxon>Phycisphaerae</taxon>
        <taxon>Sedimentisphaerales</taxon>
        <taxon>Sedimentisphaeraceae</taxon>
        <taxon>Sedimentisphaera</taxon>
    </lineage>
</organism>
<evidence type="ECO:0000256" key="6">
    <source>
        <dbReference type="ARBA" id="ARBA00022781"/>
    </source>
</evidence>
<name>A0A1Q2HN51_9BACT</name>
<dbReference type="Proteomes" id="UP000188273">
    <property type="component" value="Chromosome"/>
</dbReference>
<dbReference type="CDD" id="cd18111">
    <property type="entry name" value="ATP-synt_V_A-type_alpha_C"/>
    <property type="match status" value="1"/>
</dbReference>
<evidence type="ECO:0000256" key="10">
    <source>
        <dbReference type="ARBA" id="ARBA00023310"/>
    </source>
</evidence>
<dbReference type="SUPFAM" id="SSF52540">
    <property type="entry name" value="P-loop containing nucleoside triphosphate hydrolases"/>
    <property type="match status" value="1"/>
</dbReference>
<evidence type="ECO:0000256" key="8">
    <source>
        <dbReference type="ARBA" id="ARBA00022967"/>
    </source>
</evidence>
<dbReference type="Pfam" id="PF02874">
    <property type="entry name" value="ATP-synt_ab_N"/>
    <property type="match status" value="1"/>
</dbReference>